<protein>
    <recommendedName>
        <fullName evidence="2">diguanylate cyclase</fullName>
        <ecNumber evidence="2">2.7.7.65</ecNumber>
    </recommendedName>
</protein>
<dbReference type="EMBL" id="MDED01000005">
    <property type="protein sequence ID" value="PPU77867.1"/>
    <property type="molecule type" value="Genomic_DNA"/>
</dbReference>
<evidence type="ECO:0000313" key="6">
    <source>
        <dbReference type="Proteomes" id="UP000239561"/>
    </source>
</evidence>
<dbReference type="InterPro" id="IPR050469">
    <property type="entry name" value="Diguanylate_Cyclase"/>
</dbReference>
<dbReference type="SUPFAM" id="SSF55073">
    <property type="entry name" value="Nucleotide cyclase"/>
    <property type="match status" value="1"/>
</dbReference>
<dbReference type="CDD" id="cd01949">
    <property type="entry name" value="GGDEF"/>
    <property type="match status" value="1"/>
</dbReference>
<dbReference type="InterPro" id="IPR043128">
    <property type="entry name" value="Rev_trsase/Diguanyl_cyclase"/>
</dbReference>
<dbReference type="PANTHER" id="PTHR45138:SF9">
    <property type="entry name" value="DIGUANYLATE CYCLASE DGCM-RELATED"/>
    <property type="match status" value="1"/>
</dbReference>
<dbReference type="GO" id="GO:0052621">
    <property type="term" value="F:diguanylate cyclase activity"/>
    <property type="evidence" value="ECO:0007669"/>
    <property type="project" value="UniProtKB-EC"/>
</dbReference>
<dbReference type="FunFam" id="3.30.70.270:FF:000001">
    <property type="entry name" value="Diguanylate cyclase domain protein"/>
    <property type="match status" value="1"/>
</dbReference>
<accession>A0A2S7DVJ2</accession>
<dbReference type="GO" id="GO:0043709">
    <property type="term" value="P:cell adhesion involved in single-species biofilm formation"/>
    <property type="evidence" value="ECO:0007669"/>
    <property type="project" value="TreeGrafter"/>
</dbReference>
<dbReference type="PANTHER" id="PTHR45138">
    <property type="entry name" value="REGULATORY COMPONENTS OF SENSORY TRANSDUCTION SYSTEM"/>
    <property type="match status" value="1"/>
</dbReference>
<sequence>MVDMSAIRDAELLDLSLLRTMREVCAVEELSLLRIAPDSRTMAESRLRDDGRLSLTVAELHDAQMRAQLAELHGPGEVLQLQQDGRSLLVYPMMEARGIRTCLRVGGASAPGAAEQAMLQGFARFFQNYRSLLDDAQRDALTGLRNRKTFDDVILQLFSGSAEAAATQGVWLGIVDIDHFKRINDTFGHLYGDEVLLLVAQLMQRAFRQDDLLFRFGGEEFVIVLRGVDRDIAVGLFERFRAAVAGHDFPQVGQVTLSTGIVELTHGRLISEMLDEADKALYWAKQHGRNRAAVYAELIASGQLQQSIQQVGSVDLF</sequence>
<dbReference type="GO" id="GO:0005886">
    <property type="term" value="C:plasma membrane"/>
    <property type="evidence" value="ECO:0007669"/>
    <property type="project" value="TreeGrafter"/>
</dbReference>
<dbReference type="PROSITE" id="PS50887">
    <property type="entry name" value="GGDEF"/>
    <property type="match status" value="1"/>
</dbReference>
<dbReference type="NCBIfam" id="TIGR00254">
    <property type="entry name" value="GGDEF"/>
    <property type="match status" value="1"/>
</dbReference>
<dbReference type="InterPro" id="IPR000160">
    <property type="entry name" value="GGDEF_dom"/>
</dbReference>
<dbReference type="SMART" id="SM00267">
    <property type="entry name" value="GGDEF"/>
    <property type="match status" value="1"/>
</dbReference>
<dbReference type="Proteomes" id="UP000239561">
    <property type="component" value="Unassembled WGS sequence"/>
</dbReference>
<evidence type="ECO:0000256" key="2">
    <source>
        <dbReference type="ARBA" id="ARBA00012528"/>
    </source>
</evidence>
<evidence type="ECO:0000256" key="1">
    <source>
        <dbReference type="ARBA" id="ARBA00001946"/>
    </source>
</evidence>
<comment type="catalytic activity">
    <reaction evidence="3">
        <text>2 GTP = 3',3'-c-di-GMP + 2 diphosphate</text>
        <dbReference type="Rhea" id="RHEA:24898"/>
        <dbReference type="ChEBI" id="CHEBI:33019"/>
        <dbReference type="ChEBI" id="CHEBI:37565"/>
        <dbReference type="ChEBI" id="CHEBI:58805"/>
        <dbReference type="EC" id="2.7.7.65"/>
    </reaction>
</comment>
<reference evidence="5 6" key="1">
    <citation type="submission" date="2016-08" db="EMBL/GenBank/DDBJ databases">
        <authorList>
            <person name="Seilhamer J.J."/>
        </authorList>
    </citation>
    <scope>NUCLEOTIDE SEQUENCE [LARGE SCALE GENOMIC DNA]</scope>
    <source>
        <strain evidence="5 6">CFBP2542</strain>
    </source>
</reference>
<dbReference type="Gene3D" id="3.30.70.270">
    <property type="match status" value="1"/>
</dbReference>
<evidence type="ECO:0000313" key="5">
    <source>
        <dbReference type="EMBL" id="PPU77867.1"/>
    </source>
</evidence>
<comment type="cofactor">
    <cofactor evidence="1">
        <name>Mg(2+)</name>
        <dbReference type="ChEBI" id="CHEBI:18420"/>
    </cofactor>
</comment>
<evidence type="ECO:0000259" key="4">
    <source>
        <dbReference type="PROSITE" id="PS50887"/>
    </source>
</evidence>
<name>A0A2S7DVJ2_9XANT</name>
<dbReference type="EC" id="2.7.7.65" evidence="2"/>
<evidence type="ECO:0000256" key="3">
    <source>
        <dbReference type="ARBA" id="ARBA00034247"/>
    </source>
</evidence>
<dbReference type="InterPro" id="IPR029787">
    <property type="entry name" value="Nucleotide_cyclase"/>
</dbReference>
<proteinExistence type="predicted"/>
<dbReference type="GO" id="GO:1902201">
    <property type="term" value="P:negative regulation of bacterial-type flagellum-dependent cell motility"/>
    <property type="evidence" value="ECO:0007669"/>
    <property type="project" value="TreeGrafter"/>
</dbReference>
<gene>
    <name evidence="5" type="ORF">XcuCFBP2542_04830</name>
</gene>
<dbReference type="Pfam" id="PF00990">
    <property type="entry name" value="GGDEF"/>
    <property type="match status" value="1"/>
</dbReference>
<feature type="domain" description="GGDEF" evidence="4">
    <location>
        <begin position="168"/>
        <end position="297"/>
    </location>
</feature>
<organism evidence="5 6">
    <name type="scientific">Xanthomonas cucurbitae</name>
    <dbReference type="NCBI Taxonomy" id="56453"/>
    <lineage>
        <taxon>Bacteria</taxon>
        <taxon>Pseudomonadati</taxon>
        <taxon>Pseudomonadota</taxon>
        <taxon>Gammaproteobacteria</taxon>
        <taxon>Lysobacterales</taxon>
        <taxon>Lysobacteraceae</taxon>
        <taxon>Xanthomonas</taxon>
    </lineage>
</organism>
<dbReference type="AlphaFoldDB" id="A0A2S7DVJ2"/>
<comment type="caution">
    <text evidence="5">The sequence shown here is derived from an EMBL/GenBank/DDBJ whole genome shotgun (WGS) entry which is preliminary data.</text>
</comment>